<keyword evidence="2" id="KW-1185">Reference proteome</keyword>
<gene>
    <name evidence="1" type="ORF">VP01_1420g2</name>
</gene>
<name>A0A0L6VKN1_9BASI</name>
<comment type="caution">
    <text evidence="1">The sequence shown here is derived from an EMBL/GenBank/DDBJ whole genome shotgun (WGS) entry which is preliminary data.</text>
</comment>
<sequence length="114" mass="13202">MEEENFKNLFGSGSKTKLVPGLMTWVQAYKKFAKYMNHLAPGLNLAGNQMCQHLDTYKNKYQREMFLQDTGAGLKNRKDIIPCKNIWSIFVPALSAWTAYLKIRQTLLQWLVLT</sequence>
<dbReference type="VEuPathDB" id="FungiDB:VP01_1420g2"/>
<protein>
    <submittedName>
        <fullName evidence="1">Uncharacterized protein</fullName>
    </submittedName>
</protein>
<evidence type="ECO:0000313" key="1">
    <source>
        <dbReference type="EMBL" id="KNZ61313.1"/>
    </source>
</evidence>
<evidence type="ECO:0000313" key="2">
    <source>
        <dbReference type="Proteomes" id="UP000037035"/>
    </source>
</evidence>
<accession>A0A0L6VKN1</accession>
<dbReference type="EMBL" id="LAVV01004677">
    <property type="protein sequence ID" value="KNZ61313.1"/>
    <property type="molecule type" value="Genomic_DNA"/>
</dbReference>
<reference evidence="1 2" key="1">
    <citation type="submission" date="2015-08" db="EMBL/GenBank/DDBJ databases">
        <title>Next Generation Sequencing and Analysis of the Genome of Puccinia sorghi L Schw, the Causal Agent of Maize Common Rust.</title>
        <authorList>
            <person name="Rochi L."/>
            <person name="Burguener G."/>
            <person name="Darino M."/>
            <person name="Turjanski A."/>
            <person name="Kreff E."/>
            <person name="Dieguez M.J."/>
            <person name="Sacco F."/>
        </authorList>
    </citation>
    <scope>NUCLEOTIDE SEQUENCE [LARGE SCALE GENOMIC DNA]</scope>
    <source>
        <strain evidence="1 2">RO10H11247</strain>
    </source>
</reference>
<organism evidence="1 2">
    <name type="scientific">Puccinia sorghi</name>
    <dbReference type="NCBI Taxonomy" id="27349"/>
    <lineage>
        <taxon>Eukaryota</taxon>
        <taxon>Fungi</taxon>
        <taxon>Dikarya</taxon>
        <taxon>Basidiomycota</taxon>
        <taxon>Pucciniomycotina</taxon>
        <taxon>Pucciniomycetes</taxon>
        <taxon>Pucciniales</taxon>
        <taxon>Pucciniaceae</taxon>
        <taxon>Puccinia</taxon>
    </lineage>
</organism>
<dbReference type="AlphaFoldDB" id="A0A0L6VKN1"/>
<dbReference type="Proteomes" id="UP000037035">
    <property type="component" value="Unassembled WGS sequence"/>
</dbReference>
<proteinExistence type="predicted"/>